<feature type="domain" description="MacB-like periplasmic core" evidence="9">
    <location>
        <begin position="30"/>
        <end position="244"/>
    </location>
</feature>
<dbReference type="EMBL" id="JAKJHZ010000007">
    <property type="protein sequence ID" value="MCF6378165.1"/>
    <property type="molecule type" value="Genomic_DNA"/>
</dbReference>
<organism evidence="10 11">
    <name type="scientific">Nocardioides potassii</name>
    <dbReference type="NCBI Taxonomy" id="2911371"/>
    <lineage>
        <taxon>Bacteria</taxon>
        <taxon>Bacillati</taxon>
        <taxon>Actinomycetota</taxon>
        <taxon>Actinomycetes</taxon>
        <taxon>Propionibacteriales</taxon>
        <taxon>Nocardioidaceae</taxon>
        <taxon>Nocardioides</taxon>
    </lineage>
</organism>
<evidence type="ECO:0000256" key="2">
    <source>
        <dbReference type="ARBA" id="ARBA00022475"/>
    </source>
</evidence>
<comment type="caution">
    <text evidence="10">The sequence shown here is derived from an EMBL/GenBank/DDBJ whole genome shotgun (WGS) entry which is preliminary data.</text>
</comment>
<evidence type="ECO:0000256" key="3">
    <source>
        <dbReference type="ARBA" id="ARBA00022692"/>
    </source>
</evidence>
<feature type="domain" description="ABC3 transporter permease C-terminal" evidence="8">
    <location>
        <begin position="289"/>
        <end position="402"/>
    </location>
</feature>
<protein>
    <submittedName>
        <fullName evidence="10">ABC transporter permease</fullName>
    </submittedName>
</protein>
<gene>
    <name evidence="10" type="ORF">L2K70_11180</name>
</gene>
<keyword evidence="2" id="KW-1003">Cell membrane</keyword>
<proteinExistence type="inferred from homology"/>
<evidence type="ECO:0000256" key="7">
    <source>
        <dbReference type="SAM" id="Phobius"/>
    </source>
</evidence>
<comment type="subcellular location">
    <subcellularLocation>
        <location evidence="1">Cell membrane</location>
        <topology evidence="1">Multi-pass membrane protein</topology>
    </subcellularLocation>
</comment>
<dbReference type="Pfam" id="PF12704">
    <property type="entry name" value="MacB_PCD"/>
    <property type="match status" value="1"/>
</dbReference>
<reference evidence="10 11" key="1">
    <citation type="submission" date="2022-01" db="EMBL/GenBank/DDBJ databases">
        <title>Nocardioides sp. nov., an actinomycete isolated from mining soil.</title>
        <authorList>
            <person name="Liu L."/>
        </authorList>
    </citation>
    <scope>NUCLEOTIDE SEQUENCE [LARGE SCALE GENOMIC DNA]</scope>
    <source>
        <strain evidence="10 11">KLBMP 9356</strain>
    </source>
</reference>
<name>A0ABS9HAC1_9ACTN</name>
<dbReference type="Pfam" id="PF02687">
    <property type="entry name" value="FtsX"/>
    <property type="match status" value="1"/>
</dbReference>
<keyword evidence="4 7" id="KW-1133">Transmembrane helix</keyword>
<dbReference type="PANTHER" id="PTHR30572">
    <property type="entry name" value="MEMBRANE COMPONENT OF TRANSPORTER-RELATED"/>
    <property type="match status" value="1"/>
</dbReference>
<evidence type="ECO:0000256" key="6">
    <source>
        <dbReference type="ARBA" id="ARBA00038076"/>
    </source>
</evidence>
<evidence type="ECO:0000259" key="9">
    <source>
        <dbReference type="Pfam" id="PF12704"/>
    </source>
</evidence>
<dbReference type="PANTHER" id="PTHR30572:SF4">
    <property type="entry name" value="ABC TRANSPORTER PERMEASE YTRF"/>
    <property type="match status" value="1"/>
</dbReference>
<feature type="transmembrane region" description="Helical" evidence="7">
    <location>
        <begin position="31"/>
        <end position="51"/>
    </location>
</feature>
<dbReference type="Proteomes" id="UP001201161">
    <property type="component" value="Unassembled WGS sequence"/>
</dbReference>
<feature type="transmembrane region" description="Helical" evidence="7">
    <location>
        <begin position="332"/>
        <end position="362"/>
    </location>
</feature>
<feature type="transmembrane region" description="Helical" evidence="7">
    <location>
        <begin position="374"/>
        <end position="392"/>
    </location>
</feature>
<dbReference type="RefSeq" id="WP_236401917.1">
    <property type="nucleotide sequence ID" value="NZ_JAKJHZ010000007.1"/>
</dbReference>
<dbReference type="InterPro" id="IPR025857">
    <property type="entry name" value="MacB_PCD"/>
</dbReference>
<keyword evidence="3 7" id="KW-0812">Transmembrane</keyword>
<evidence type="ECO:0000256" key="5">
    <source>
        <dbReference type="ARBA" id="ARBA00023136"/>
    </source>
</evidence>
<evidence type="ECO:0000259" key="8">
    <source>
        <dbReference type="Pfam" id="PF02687"/>
    </source>
</evidence>
<dbReference type="InterPro" id="IPR003838">
    <property type="entry name" value="ABC3_permease_C"/>
</dbReference>
<evidence type="ECO:0000313" key="10">
    <source>
        <dbReference type="EMBL" id="MCF6378165.1"/>
    </source>
</evidence>
<keyword evidence="5 7" id="KW-0472">Membrane</keyword>
<keyword evidence="11" id="KW-1185">Reference proteome</keyword>
<evidence type="ECO:0000256" key="4">
    <source>
        <dbReference type="ARBA" id="ARBA00022989"/>
    </source>
</evidence>
<accession>A0ABS9HAC1</accession>
<comment type="similarity">
    <text evidence="6">Belongs to the ABC-4 integral membrane protein family.</text>
</comment>
<sequence length="410" mass="42502">MRERAKGISIDKLGLVDEAVASLAAKRLRSVLTAAGTVLGVGVLITVVGLTSTARAQIDQRFNALSATEVTVSQVADPVTVRSLAFPPAFEQRVQQIDGVEQAGLVWQLPQETSAVSPTQVLGVSGQRDSGVGVMAVSAGALNVARARVREGKLFDPIVDRAEARVALIGSLVADRYGIHHLESSPAITVNGTSFTVIGVMDSVERHSELLNNVLVPAFTARRLWGDPRGSTSPQGWVSVERGAGQVVADQLAHAIDPAAPQRFDVTPPPDPRVLGNAVNADITRLFMLLAAVCLVVGMVGIANTTLVTVLERTGEIGLRRALGARPAHIAFQVLTEATITGLVGGAIGSLLGISVILAASLSADWTAVVPPEAILGGPVLGACAAVLAGVYPSIRAARVQPLEALRVGT</sequence>
<evidence type="ECO:0000256" key="1">
    <source>
        <dbReference type="ARBA" id="ARBA00004651"/>
    </source>
</evidence>
<dbReference type="InterPro" id="IPR050250">
    <property type="entry name" value="Macrolide_Exporter_MacB"/>
</dbReference>
<evidence type="ECO:0000313" key="11">
    <source>
        <dbReference type="Proteomes" id="UP001201161"/>
    </source>
</evidence>
<feature type="transmembrane region" description="Helical" evidence="7">
    <location>
        <begin position="286"/>
        <end position="311"/>
    </location>
</feature>